<dbReference type="EMBL" id="JBFOLK010000002">
    <property type="protein sequence ID" value="KAL2532314.1"/>
    <property type="molecule type" value="Genomic_DNA"/>
</dbReference>
<organism evidence="3 4">
    <name type="scientific">Abeliophyllum distichum</name>
    <dbReference type="NCBI Taxonomy" id="126358"/>
    <lineage>
        <taxon>Eukaryota</taxon>
        <taxon>Viridiplantae</taxon>
        <taxon>Streptophyta</taxon>
        <taxon>Embryophyta</taxon>
        <taxon>Tracheophyta</taxon>
        <taxon>Spermatophyta</taxon>
        <taxon>Magnoliopsida</taxon>
        <taxon>eudicotyledons</taxon>
        <taxon>Gunneridae</taxon>
        <taxon>Pentapetalae</taxon>
        <taxon>asterids</taxon>
        <taxon>lamiids</taxon>
        <taxon>Lamiales</taxon>
        <taxon>Oleaceae</taxon>
        <taxon>Forsythieae</taxon>
        <taxon>Abeliophyllum</taxon>
    </lineage>
</organism>
<evidence type="ECO:0008006" key="5">
    <source>
        <dbReference type="Google" id="ProtNLM"/>
    </source>
</evidence>
<feature type="chain" id="PRO_5044817544" description="CCHC-type domain-containing protein" evidence="2">
    <location>
        <begin position="31"/>
        <end position="127"/>
    </location>
</feature>
<evidence type="ECO:0000313" key="3">
    <source>
        <dbReference type="EMBL" id="KAL2532314.1"/>
    </source>
</evidence>
<evidence type="ECO:0000313" key="4">
    <source>
        <dbReference type="Proteomes" id="UP001604336"/>
    </source>
</evidence>
<proteinExistence type="predicted"/>
<accession>A0ABD1V4Q1</accession>
<gene>
    <name evidence="3" type="ORF">Adt_05665</name>
</gene>
<protein>
    <recommendedName>
        <fullName evidence="5">CCHC-type domain-containing protein</fullName>
    </recommendedName>
</protein>
<feature type="signal peptide" evidence="2">
    <location>
        <begin position="1"/>
        <end position="30"/>
    </location>
</feature>
<sequence length="127" mass="13964">MFLAPIALLIKARGLLLYIITAPLPSSVSTIKGYSKLGKASTGKKGGLEKSNKSNKVNKRKSYSKDNNKFKKKPRGDCCVYGKPDHFRKDCRYKKQSKTAGKVNDIDTEDIVATGSEINDVKGIPGW</sequence>
<dbReference type="AlphaFoldDB" id="A0ABD1V4Q1"/>
<keyword evidence="4" id="KW-1185">Reference proteome</keyword>
<name>A0ABD1V4Q1_9LAMI</name>
<feature type="region of interest" description="Disordered" evidence="1">
    <location>
        <begin position="38"/>
        <end position="75"/>
    </location>
</feature>
<keyword evidence="2" id="KW-0732">Signal</keyword>
<dbReference type="Proteomes" id="UP001604336">
    <property type="component" value="Unassembled WGS sequence"/>
</dbReference>
<comment type="caution">
    <text evidence="3">The sequence shown here is derived from an EMBL/GenBank/DDBJ whole genome shotgun (WGS) entry which is preliminary data.</text>
</comment>
<evidence type="ECO:0000256" key="2">
    <source>
        <dbReference type="SAM" id="SignalP"/>
    </source>
</evidence>
<reference evidence="4" key="1">
    <citation type="submission" date="2024-07" db="EMBL/GenBank/DDBJ databases">
        <title>Two chromosome-level genome assemblies of Korean endemic species Abeliophyllum distichum and Forsythia ovata (Oleaceae).</title>
        <authorList>
            <person name="Jang H."/>
        </authorList>
    </citation>
    <scope>NUCLEOTIDE SEQUENCE [LARGE SCALE GENOMIC DNA]</scope>
</reference>
<evidence type="ECO:0000256" key="1">
    <source>
        <dbReference type="SAM" id="MobiDB-lite"/>
    </source>
</evidence>